<sequence>MDGYGVELSELSATGDEFIDLADAAREAMSEFSGGIEVHAGANEGFATTGKASSLAGQWEFQIDDICKRTAMAGGLLHDSSTSYQKVEDAVIDSLGPLDSGG</sequence>
<dbReference type="RefSeq" id="WP_091669368.1">
    <property type="nucleotide sequence ID" value="NZ_FOKG01000001.1"/>
</dbReference>
<dbReference type="STRING" id="490629.SAMN05216266_101799"/>
<reference evidence="2" key="1">
    <citation type="submission" date="2016-10" db="EMBL/GenBank/DDBJ databases">
        <authorList>
            <person name="Varghese N."/>
            <person name="Submissions S."/>
        </authorList>
    </citation>
    <scope>NUCLEOTIDE SEQUENCE [LARGE SCALE GENOMIC DNA]</scope>
    <source>
        <strain evidence="2">CGMCC 4.3568</strain>
    </source>
</reference>
<dbReference type="Proteomes" id="UP000243799">
    <property type="component" value="Unassembled WGS sequence"/>
</dbReference>
<dbReference type="OrthoDB" id="3557057at2"/>
<dbReference type="AlphaFoldDB" id="A0A1I0W837"/>
<keyword evidence="2" id="KW-1185">Reference proteome</keyword>
<protein>
    <recommendedName>
        <fullName evidence="3">Excreted virulence factor EspC, type VII ESX diderm</fullName>
    </recommendedName>
</protein>
<evidence type="ECO:0000313" key="1">
    <source>
        <dbReference type="EMBL" id="SFA84458.1"/>
    </source>
</evidence>
<gene>
    <name evidence="1" type="ORF">SAMN05216266_101799</name>
</gene>
<name>A0A1I0W837_9PSEU</name>
<evidence type="ECO:0008006" key="3">
    <source>
        <dbReference type="Google" id="ProtNLM"/>
    </source>
</evidence>
<organism evidence="1 2">
    <name type="scientific">Amycolatopsis marina</name>
    <dbReference type="NCBI Taxonomy" id="490629"/>
    <lineage>
        <taxon>Bacteria</taxon>
        <taxon>Bacillati</taxon>
        <taxon>Actinomycetota</taxon>
        <taxon>Actinomycetes</taxon>
        <taxon>Pseudonocardiales</taxon>
        <taxon>Pseudonocardiaceae</taxon>
        <taxon>Amycolatopsis</taxon>
    </lineage>
</organism>
<accession>A0A1I0W837</accession>
<evidence type="ECO:0000313" key="2">
    <source>
        <dbReference type="Proteomes" id="UP000243799"/>
    </source>
</evidence>
<dbReference type="EMBL" id="FOKG01000001">
    <property type="protein sequence ID" value="SFA84458.1"/>
    <property type="molecule type" value="Genomic_DNA"/>
</dbReference>
<proteinExistence type="predicted"/>